<dbReference type="OrthoDB" id="2663350at2"/>
<keyword evidence="3" id="KW-1185">Reference proteome</keyword>
<evidence type="ECO:0000313" key="3">
    <source>
        <dbReference type="Proteomes" id="UP000184476"/>
    </source>
</evidence>
<evidence type="ECO:0000313" key="2">
    <source>
        <dbReference type="EMBL" id="SHF35952.1"/>
    </source>
</evidence>
<dbReference type="AlphaFoldDB" id="A0A1M5B194"/>
<name>A0A1M5B194_9BACL</name>
<evidence type="ECO:0008006" key="4">
    <source>
        <dbReference type="Google" id="ProtNLM"/>
    </source>
</evidence>
<dbReference type="EMBL" id="FQVL01000017">
    <property type="protein sequence ID" value="SHF35952.1"/>
    <property type="molecule type" value="Genomic_DNA"/>
</dbReference>
<keyword evidence="1" id="KW-1133">Transmembrane helix</keyword>
<sequence>MNQSFNIMKMHLRTKFTLIYLPVIIMLFSFSINLIIANATNPKEGIYTGGIASIYIYIMIIGAFIIKETFPFSIGMSVRRADYFWGTLYMIVLVTICDAIILNILNLIETMTNHWGLNLHFFNLPYLNDGPIWQQIFIQFSILFHLFYLGFFSSSVHRRFGKKGLIVLMFITGIIASVITLLNLAPLFHWFAQHTAFQLSLWLIPFTFFYIIISYLFLRRATV</sequence>
<organism evidence="2 3">
    <name type="scientific">Seinonella peptonophila</name>
    <dbReference type="NCBI Taxonomy" id="112248"/>
    <lineage>
        <taxon>Bacteria</taxon>
        <taxon>Bacillati</taxon>
        <taxon>Bacillota</taxon>
        <taxon>Bacilli</taxon>
        <taxon>Bacillales</taxon>
        <taxon>Thermoactinomycetaceae</taxon>
        <taxon>Seinonella</taxon>
    </lineage>
</organism>
<keyword evidence="1" id="KW-0812">Transmembrane</keyword>
<feature type="transmembrane region" description="Helical" evidence="1">
    <location>
        <begin position="197"/>
        <end position="218"/>
    </location>
</feature>
<evidence type="ECO:0000256" key="1">
    <source>
        <dbReference type="SAM" id="Phobius"/>
    </source>
</evidence>
<feature type="transmembrane region" description="Helical" evidence="1">
    <location>
        <begin position="18"/>
        <end position="39"/>
    </location>
</feature>
<dbReference type="STRING" id="112248.SAMN05444392_11712"/>
<feature type="transmembrane region" description="Helical" evidence="1">
    <location>
        <begin position="164"/>
        <end position="185"/>
    </location>
</feature>
<feature type="transmembrane region" description="Helical" evidence="1">
    <location>
        <begin position="87"/>
        <end position="108"/>
    </location>
</feature>
<protein>
    <recommendedName>
        <fullName evidence="4">ABC-2 family transporter protein</fullName>
    </recommendedName>
</protein>
<proteinExistence type="predicted"/>
<feature type="transmembrane region" description="Helical" evidence="1">
    <location>
        <begin position="45"/>
        <end position="66"/>
    </location>
</feature>
<keyword evidence="1" id="KW-0472">Membrane</keyword>
<dbReference type="RefSeq" id="WP_073157832.1">
    <property type="nucleotide sequence ID" value="NZ_FQVL01000017.1"/>
</dbReference>
<accession>A0A1M5B194</accession>
<dbReference type="Proteomes" id="UP000184476">
    <property type="component" value="Unassembled WGS sequence"/>
</dbReference>
<feature type="transmembrane region" description="Helical" evidence="1">
    <location>
        <begin position="132"/>
        <end position="152"/>
    </location>
</feature>
<gene>
    <name evidence="2" type="ORF">SAMN05444392_11712</name>
</gene>
<reference evidence="2 3" key="1">
    <citation type="submission" date="2016-11" db="EMBL/GenBank/DDBJ databases">
        <authorList>
            <person name="Jaros S."/>
            <person name="Januszkiewicz K."/>
            <person name="Wedrychowicz H."/>
        </authorList>
    </citation>
    <scope>NUCLEOTIDE SEQUENCE [LARGE SCALE GENOMIC DNA]</scope>
    <source>
        <strain evidence="2 3">DSM 44666</strain>
    </source>
</reference>